<dbReference type="PANTHER" id="PTHR42711">
    <property type="entry name" value="ABC TRANSPORTER ATP-BINDING PROTEIN"/>
    <property type="match status" value="1"/>
</dbReference>
<gene>
    <name evidence="7" type="ORF">K7J14_05130</name>
</gene>
<dbReference type="PROSITE" id="PS00211">
    <property type="entry name" value="ABC_TRANSPORTER_1"/>
    <property type="match status" value="1"/>
</dbReference>
<keyword evidence="4" id="KW-0547">Nucleotide-binding</keyword>
<reference evidence="7" key="1">
    <citation type="submission" date="2021-08" db="EMBL/GenBank/DDBJ databases">
        <title>Comparative analyses of Brucepasteria parasyntrophica and Teretinema zuelzerae.</title>
        <authorList>
            <person name="Song Y."/>
            <person name="Brune A."/>
        </authorList>
    </citation>
    <scope>NUCLEOTIDE SEQUENCE</scope>
    <source>
        <strain evidence="7">DSM 1903</strain>
    </source>
</reference>
<dbReference type="InterPro" id="IPR003593">
    <property type="entry name" value="AAA+_ATPase"/>
</dbReference>
<dbReference type="GO" id="GO:0005524">
    <property type="term" value="F:ATP binding"/>
    <property type="evidence" value="ECO:0007669"/>
    <property type="project" value="UniProtKB-KW"/>
</dbReference>
<evidence type="ECO:0000256" key="4">
    <source>
        <dbReference type="ARBA" id="ARBA00022741"/>
    </source>
</evidence>
<dbReference type="EMBL" id="JAINWA010000001">
    <property type="protein sequence ID" value="MCD1654082.1"/>
    <property type="molecule type" value="Genomic_DNA"/>
</dbReference>
<evidence type="ECO:0000256" key="5">
    <source>
        <dbReference type="ARBA" id="ARBA00022840"/>
    </source>
</evidence>
<evidence type="ECO:0000256" key="3">
    <source>
        <dbReference type="ARBA" id="ARBA00022458"/>
    </source>
</evidence>
<comment type="similarity">
    <text evidence="1">Belongs to the ABC transporter superfamily.</text>
</comment>
<evidence type="ECO:0000256" key="1">
    <source>
        <dbReference type="ARBA" id="ARBA00005417"/>
    </source>
</evidence>
<protein>
    <submittedName>
        <fullName evidence="7">ABC transporter ATP-binding protein</fullName>
    </submittedName>
</protein>
<dbReference type="InterPro" id="IPR027417">
    <property type="entry name" value="P-loop_NTPase"/>
</dbReference>
<dbReference type="CDD" id="cd03230">
    <property type="entry name" value="ABC_DR_subfamily_A"/>
    <property type="match status" value="1"/>
</dbReference>
<dbReference type="SUPFAM" id="SSF52540">
    <property type="entry name" value="P-loop containing nucleoside triphosphate hydrolases"/>
    <property type="match status" value="1"/>
</dbReference>
<dbReference type="Gene3D" id="3.40.50.300">
    <property type="entry name" value="P-loop containing nucleotide triphosphate hydrolases"/>
    <property type="match status" value="1"/>
</dbReference>
<keyword evidence="5 7" id="KW-0067">ATP-binding</keyword>
<evidence type="ECO:0000313" key="8">
    <source>
        <dbReference type="Proteomes" id="UP001198163"/>
    </source>
</evidence>
<dbReference type="Proteomes" id="UP001198163">
    <property type="component" value="Unassembled WGS sequence"/>
</dbReference>
<proteinExistence type="inferred from homology"/>
<dbReference type="PANTHER" id="PTHR42711:SF5">
    <property type="entry name" value="ABC TRANSPORTER ATP-BINDING PROTEIN NATA"/>
    <property type="match status" value="1"/>
</dbReference>
<evidence type="ECO:0000313" key="7">
    <source>
        <dbReference type="EMBL" id="MCD1654082.1"/>
    </source>
</evidence>
<accession>A0AAE3EGE1</accession>
<keyword evidence="8" id="KW-1185">Reference proteome</keyword>
<dbReference type="Pfam" id="PF00005">
    <property type="entry name" value="ABC_tran"/>
    <property type="match status" value="1"/>
</dbReference>
<feature type="domain" description="ABC transporter" evidence="6">
    <location>
        <begin position="12"/>
        <end position="237"/>
    </location>
</feature>
<dbReference type="GO" id="GO:0016887">
    <property type="term" value="F:ATP hydrolysis activity"/>
    <property type="evidence" value="ECO:0007669"/>
    <property type="project" value="InterPro"/>
</dbReference>
<dbReference type="SMART" id="SM00382">
    <property type="entry name" value="AAA"/>
    <property type="match status" value="1"/>
</dbReference>
<dbReference type="InterPro" id="IPR050763">
    <property type="entry name" value="ABC_transporter_ATP-binding"/>
</dbReference>
<keyword evidence="3" id="KW-0536">Nodulation</keyword>
<dbReference type="InterPro" id="IPR003439">
    <property type="entry name" value="ABC_transporter-like_ATP-bd"/>
</dbReference>
<dbReference type="RefSeq" id="WP_230753941.1">
    <property type="nucleotide sequence ID" value="NZ_JAINWA010000001.1"/>
</dbReference>
<organism evidence="7 8">
    <name type="scientific">Teretinema zuelzerae</name>
    <dbReference type="NCBI Taxonomy" id="156"/>
    <lineage>
        <taxon>Bacteria</taxon>
        <taxon>Pseudomonadati</taxon>
        <taxon>Spirochaetota</taxon>
        <taxon>Spirochaetia</taxon>
        <taxon>Spirochaetales</taxon>
        <taxon>Treponemataceae</taxon>
        <taxon>Teretinema</taxon>
    </lineage>
</organism>
<dbReference type="PROSITE" id="PS50893">
    <property type="entry name" value="ABC_TRANSPORTER_2"/>
    <property type="match status" value="1"/>
</dbReference>
<keyword evidence="2" id="KW-0813">Transport</keyword>
<dbReference type="AlphaFoldDB" id="A0AAE3EGE1"/>
<name>A0AAE3EGE1_9SPIR</name>
<evidence type="ECO:0000259" key="6">
    <source>
        <dbReference type="PROSITE" id="PS50893"/>
    </source>
</evidence>
<sequence length="251" mass="27425">MRTNSAETGPALKMEKVRKTYGEKTALEGLSLEVGRGEIFGLIGENGAGKTTAIECALGTRKADSGSSAILGMDPVSERKRVFQRVGVQFQETRFQDRITLREACETAAALYRHTRDWKPLVDGFGLAGKEKQTVGALSGGERQKLAVVLALIPDPELVFLDELTTGLDPSSRRDVWEFLKDLRDRGTAIVLTSHFMDEVEYLCDRVAILKKGVVVREGRPSDLMQKEGPHIGSLEELFLACAVTGKGESA</sequence>
<evidence type="ECO:0000256" key="2">
    <source>
        <dbReference type="ARBA" id="ARBA00022448"/>
    </source>
</evidence>
<comment type="caution">
    <text evidence="7">The sequence shown here is derived from an EMBL/GenBank/DDBJ whole genome shotgun (WGS) entry which is preliminary data.</text>
</comment>
<dbReference type="InterPro" id="IPR017871">
    <property type="entry name" value="ABC_transporter-like_CS"/>
</dbReference>